<comment type="caution">
    <text evidence="1">The sequence shown here is derived from an EMBL/GenBank/DDBJ whole genome shotgun (WGS) entry which is preliminary data.</text>
</comment>
<sequence>MRIGERLPDFYTLTQDRERFAKEIGSYSPERIQDLMQKIVEPNKRDLWRDIDNNPEVYKAFLTKLMDDMTAARGASGREFVRTNSAVPSVRSLCANFIIKWQMRMLESVLDLDPPPRPTDFIYGLDLYFGGIASITPLTQAIFAIDEGLLGRGNFIRDSVERLKADPTGFQLLAYTVTRLRGRNPIVLPPPHTIHEYVVAGAELTEGAYQRAYPLAELVLSFGEPS</sequence>
<gene>
    <name evidence="1" type="ORF">A3F00_04245</name>
</gene>
<proteinExistence type="predicted"/>
<evidence type="ECO:0000313" key="2">
    <source>
        <dbReference type="Proteomes" id="UP000176527"/>
    </source>
</evidence>
<dbReference type="EMBL" id="MFDE01000003">
    <property type="protein sequence ID" value="OGE39266.1"/>
    <property type="molecule type" value="Genomic_DNA"/>
</dbReference>
<organism evidence="1 2">
    <name type="scientific">Candidatus Daviesbacteria bacterium RIFCSPHIGHO2_12_FULL_37_11</name>
    <dbReference type="NCBI Taxonomy" id="1797777"/>
    <lineage>
        <taxon>Bacteria</taxon>
        <taxon>Candidatus Daviesiibacteriota</taxon>
    </lineage>
</organism>
<dbReference type="AlphaFoldDB" id="A0A1F5KE95"/>
<dbReference type="Proteomes" id="UP000176527">
    <property type="component" value="Unassembled WGS sequence"/>
</dbReference>
<protein>
    <submittedName>
        <fullName evidence="1">Uncharacterized protein</fullName>
    </submittedName>
</protein>
<accession>A0A1F5KE95</accession>
<reference evidence="1 2" key="1">
    <citation type="journal article" date="2016" name="Nat. Commun.">
        <title>Thousands of microbial genomes shed light on interconnected biogeochemical processes in an aquifer system.</title>
        <authorList>
            <person name="Anantharaman K."/>
            <person name="Brown C.T."/>
            <person name="Hug L.A."/>
            <person name="Sharon I."/>
            <person name="Castelle C.J."/>
            <person name="Probst A.J."/>
            <person name="Thomas B.C."/>
            <person name="Singh A."/>
            <person name="Wilkins M.J."/>
            <person name="Karaoz U."/>
            <person name="Brodie E.L."/>
            <person name="Williams K.H."/>
            <person name="Hubbard S.S."/>
            <person name="Banfield J.F."/>
        </authorList>
    </citation>
    <scope>NUCLEOTIDE SEQUENCE [LARGE SCALE GENOMIC DNA]</scope>
</reference>
<evidence type="ECO:0000313" key="1">
    <source>
        <dbReference type="EMBL" id="OGE39266.1"/>
    </source>
</evidence>
<name>A0A1F5KE95_9BACT</name>